<accession>A0A815RFC6</accession>
<dbReference type="PANTHER" id="PTHR24104">
    <property type="entry name" value="E3 UBIQUITIN-PROTEIN LIGASE NHLRC1-RELATED"/>
    <property type="match status" value="1"/>
</dbReference>
<dbReference type="InterPro" id="IPR011042">
    <property type="entry name" value="6-blade_b-propeller_TolB-like"/>
</dbReference>
<name>A0A815RFC6_9BILA</name>
<gene>
    <name evidence="1" type="ORF">BJG266_LOCUS41826</name>
    <name evidence="2" type="ORF">QVE165_LOCUS58702</name>
</gene>
<dbReference type="InterPro" id="IPR050952">
    <property type="entry name" value="TRIM-NHL_E3_ligases"/>
</dbReference>
<dbReference type="Gene3D" id="2.120.10.30">
    <property type="entry name" value="TolB, C-terminal domain"/>
    <property type="match status" value="2"/>
</dbReference>
<dbReference type="EMBL" id="CAJNOI010002452">
    <property type="protein sequence ID" value="CAF1476525.1"/>
    <property type="molecule type" value="Genomic_DNA"/>
</dbReference>
<organism evidence="1 4">
    <name type="scientific">Adineta steineri</name>
    <dbReference type="NCBI Taxonomy" id="433720"/>
    <lineage>
        <taxon>Eukaryota</taxon>
        <taxon>Metazoa</taxon>
        <taxon>Spiralia</taxon>
        <taxon>Gnathifera</taxon>
        <taxon>Rotifera</taxon>
        <taxon>Eurotatoria</taxon>
        <taxon>Bdelloidea</taxon>
        <taxon>Adinetida</taxon>
        <taxon>Adinetidae</taxon>
        <taxon>Adineta</taxon>
    </lineage>
</organism>
<dbReference type="OrthoDB" id="342730at2759"/>
<protein>
    <recommendedName>
        <fullName evidence="5">NHL repeat containing protein-like protein</fullName>
    </recommendedName>
</protein>
<keyword evidence="3" id="KW-1185">Reference proteome</keyword>
<sequence length="308" mass="33377">MFVGLWYNRPMFSPCASWNPDATTFANQSTFGSHTHGIFIDTYNTLYAGSGSNSFVKVWPNGSSTATRTIQGGLSGPYSLFVAMNGDIYIDNGASNGQVDKWILNATNGTRVMNISASCYGLFIDTNNTLYCSLANLNKVLKVDLTSVSSTQVMIAGNGSSGSTSLLLNSPFGIYVDTDFTLYVADSNNDRIQRFRFGELNGITIAGATASGTITLNNPNGIVLDRNGYLFIMDTGNYRIVASSSAGFRCVAGCSGHNGSTVDTLYYPRYMAFDTYGNMFVSDDINGRIQTFYLQSNSCRIIGYLKTE</sequence>
<evidence type="ECO:0000313" key="1">
    <source>
        <dbReference type="EMBL" id="CAF1476525.1"/>
    </source>
</evidence>
<reference evidence="1" key="1">
    <citation type="submission" date="2021-02" db="EMBL/GenBank/DDBJ databases">
        <authorList>
            <person name="Nowell W R."/>
        </authorList>
    </citation>
    <scope>NUCLEOTIDE SEQUENCE</scope>
</reference>
<dbReference type="SUPFAM" id="SSF63829">
    <property type="entry name" value="Calcium-dependent phosphotriesterase"/>
    <property type="match status" value="1"/>
</dbReference>
<proteinExistence type="predicted"/>
<evidence type="ECO:0000313" key="4">
    <source>
        <dbReference type="Proteomes" id="UP000663877"/>
    </source>
</evidence>
<evidence type="ECO:0000313" key="2">
    <source>
        <dbReference type="EMBL" id="CAF1637437.1"/>
    </source>
</evidence>
<dbReference type="EMBL" id="CAJNOM010002772">
    <property type="protein sequence ID" value="CAF1637437.1"/>
    <property type="molecule type" value="Genomic_DNA"/>
</dbReference>
<evidence type="ECO:0000313" key="3">
    <source>
        <dbReference type="Proteomes" id="UP000663832"/>
    </source>
</evidence>
<comment type="caution">
    <text evidence="1">The sequence shown here is derived from an EMBL/GenBank/DDBJ whole genome shotgun (WGS) entry which is preliminary data.</text>
</comment>
<dbReference type="Proteomes" id="UP000663877">
    <property type="component" value="Unassembled WGS sequence"/>
</dbReference>
<dbReference type="Proteomes" id="UP000663832">
    <property type="component" value="Unassembled WGS sequence"/>
</dbReference>
<dbReference type="AlphaFoldDB" id="A0A815RFC6"/>
<dbReference type="CDD" id="cd05819">
    <property type="entry name" value="NHL"/>
    <property type="match status" value="1"/>
</dbReference>
<evidence type="ECO:0008006" key="5">
    <source>
        <dbReference type="Google" id="ProtNLM"/>
    </source>
</evidence>